<accession>A0A1H1HQU6</accession>
<dbReference type="STRING" id="35622.SAMN04489764_4709"/>
<dbReference type="Pfam" id="PF03713">
    <property type="entry name" value="DUF305"/>
    <property type="match status" value="1"/>
</dbReference>
<dbReference type="Gene3D" id="1.20.1260.10">
    <property type="match status" value="1"/>
</dbReference>
<dbReference type="OrthoDB" id="26872at2"/>
<dbReference type="Proteomes" id="UP000217103">
    <property type="component" value="Unassembled WGS sequence"/>
</dbReference>
<gene>
    <name evidence="3" type="ORF">SAMN04489764_4709</name>
</gene>
<feature type="compositionally biased region" description="Low complexity" evidence="1">
    <location>
        <begin position="24"/>
        <end position="40"/>
    </location>
</feature>
<dbReference type="EMBL" id="FNKK01000002">
    <property type="protein sequence ID" value="SDR27739.1"/>
    <property type="molecule type" value="Genomic_DNA"/>
</dbReference>
<dbReference type="AlphaFoldDB" id="A0A1H1HQU6"/>
<dbReference type="PANTHER" id="PTHR36933:SF1">
    <property type="entry name" value="SLL0788 PROTEIN"/>
    <property type="match status" value="1"/>
</dbReference>
<organism evidence="3 4">
    <name type="scientific">Thermostaphylospora chromogena</name>
    <dbReference type="NCBI Taxonomy" id="35622"/>
    <lineage>
        <taxon>Bacteria</taxon>
        <taxon>Bacillati</taxon>
        <taxon>Actinomycetota</taxon>
        <taxon>Actinomycetes</taxon>
        <taxon>Streptosporangiales</taxon>
        <taxon>Thermomonosporaceae</taxon>
        <taxon>Thermostaphylospora</taxon>
    </lineage>
</organism>
<evidence type="ECO:0000313" key="4">
    <source>
        <dbReference type="Proteomes" id="UP000217103"/>
    </source>
</evidence>
<feature type="region of interest" description="Disordered" evidence="1">
    <location>
        <begin position="24"/>
        <end position="47"/>
    </location>
</feature>
<evidence type="ECO:0000259" key="2">
    <source>
        <dbReference type="Pfam" id="PF03713"/>
    </source>
</evidence>
<evidence type="ECO:0000313" key="3">
    <source>
        <dbReference type="EMBL" id="SDR27739.1"/>
    </source>
</evidence>
<dbReference type="InterPro" id="IPR005183">
    <property type="entry name" value="DUF305_CopM-like"/>
</dbReference>
<dbReference type="InterPro" id="IPR012347">
    <property type="entry name" value="Ferritin-like"/>
</dbReference>
<dbReference type="PROSITE" id="PS51257">
    <property type="entry name" value="PROKAR_LIPOPROTEIN"/>
    <property type="match status" value="1"/>
</dbReference>
<evidence type="ECO:0000256" key="1">
    <source>
        <dbReference type="SAM" id="MobiDB-lite"/>
    </source>
</evidence>
<keyword evidence="4" id="KW-1185">Reference proteome</keyword>
<feature type="domain" description="DUF305" evidence="2">
    <location>
        <begin position="50"/>
        <end position="190"/>
    </location>
</feature>
<proteinExistence type="predicted"/>
<name>A0A1H1HQU6_9ACTN</name>
<reference evidence="3 4" key="1">
    <citation type="submission" date="2016-10" db="EMBL/GenBank/DDBJ databases">
        <authorList>
            <person name="de Groot N.N."/>
        </authorList>
    </citation>
    <scope>NUCLEOTIDE SEQUENCE [LARGE SCALE GENOMIC DNA]</scope>
    <source>
        <strain evidence="3 4">DSM 43794</strain>
    </source>
</reference>
<protein>
    <submittedName>
        <fullName evidence="3">Uncharacterized conserved protein, DUF305 family</fullName>
    </submittedName>
</protein>
<dbReference type="RefSeq" id="WP_093262037.1">
    <property type="nucleotide sequence ID" value="NZ_FNKK01000002.1"/>
</dbReference>
<dbReference type="PANTHER" id="PTHR36933">
    <property type="entry name" value="SLL0788 PROTEIN"/>
    <property type="match status" value="1"/>
</dbReference>
<sequence length="195" mass="20805">MKTRSLALLLGAAGIVALTGCSGTPPTEAAQPAAAAARPADGGQEHNDADVRFSVEMIPHHRQTIELAELVEGRTADPYITGLAAEISAKESKEIEQMAAWLTEWNVPSPPADAHEGHDMPGMLTAGEIAMVERASGEEFERLWLRTLSKHLKSGVQMAERVLSSGRHAPTALLAGQMITAQRAEIAEIDARLAR</sequence>